<proteinExistence type="predicted"/>
<accession>A0ACB9MT67</accession>
<keyword evidence="2" id="KW-1185">Reference proteome</keyword>
<dbReference type="Proteomes" id="UP000828941">
    <property type="component" value="Chromosome 8"/>
</dbReference>
<comment type="caution">
    <text evidence="1">The sequence shown here is derived from an EMBL/GenBank/DDBJ whole genome shotgun (WGS) entry which is preliminary data.</text>
</comment>
<dbReference type="EMBL" id="CM039433">
    <property type="protein sequence ID" value="KAI4327246.1"/>
    <property type="molecule type" value="Genomic_DNA"/>
</dbReference>
<sequence>MAASLIQPASPSSSSTMAFGSSASSLLTRSFHYLSLQSLAFSESRARIFAPNNAVITYVSECMYFLLVHLTFIHEQ</sequence>
<reference evidence="1 2" key="1">
    <citation type="journal article" date="2022" name="DNA Res.">
        <title>Chromosomal-level genome assembly of the orchid tree Bauhinia variegata (Leguminosae; Cercidoideae) supports the allotetraploid origin hypothesis of Bauhinia.</title>
        <authorList>
            <person name="Zhong Y."/>
            <person name="Chen Y."/>
            <person name="Zheng D."/>
            <person name="Pang J."/>
            <person name="Liu Y."/>
            <person name="Luo S."/>
            <person name="Meng S."/>
            <person name="Qian L."/>
            <person name="Wei D."/>
            <person name="Dai S."/>
            <person name="Zhou R."/>
        </authorList>
    </citation>
    <scope>NUCLEOTIDE SEQUENCE [LARGE SCALE GENOMIC DNA]</scope>
    <source>
        <strain evidence="1">BV-YZ2020</strain>
    </source>
</reference>
<protein>
    <submittedName>
        <fullName evidence="1">Uncharacterized protein</fullName>
    </submittedName>
</protein>
<evidence type="ECO:0000313" key="2">
    <source>
        <dbReference type="Proteomes" id="UP000828941"/>
    </source>
</evidence>
<gene>
    <name evidence="1" type="ORF">L6164_019730</name>
</gene>
<evidence type="ECO:0000313" key="1">
    <source>
        <dbReference type="EMBL" id="KAI4327246.1"/>
    </source>
</evidence>
<organism evidence="1 2">
    <name type="scientific">Bauhinia variegata</name>
    <name type="common">Purple orchid tree</name>
    <name type="synonym">Phanera variegata</name>
    <dbReference type="NCBI Taxonomy" id="167791"/>
    <lineage>
        <taxon>Eukaryota</taxon>
        <taxon>Viridiplantae</taxon>
        <taxon>Streptophyta</taxon>
        <taxon>Embryophyta</taxon>
        <taxon>Tracheophyta</taxon>
        <taxon>Spermatophyta</taxon>
        <taxon>Magnoliopsida</taxon>
        <taxon>eudicotyledons</taxon>
        <taxon>Gunneridae</taxon>
        <taxon>Pentapetalae</taxon>
        <taxon>rosids</taxon>
        <taxon>fabids</taxon>
        <taxon>Fabales</taxon>
        <taxon>Fabaceae</taxon>
        <taxon>Cercidoideae</taxon>
        <taxon>Cercideae</taxon>
        <taxon>Bauhiniinae</taxon>
        <taxon>Bauhinia</taxon>
    </lineage>
</organism>
<name>A0ACB9MT67_BAUVA</name>